<dbReference type="Pfam" id="PF13639">
    <property type="entry name" value="zf-RING_2"/>
    <property type="match status" value="1"/>
</dbReference>
<keyword evidence="5" id="KW-1133">Transmembrane helix</keyword>
<evidence type="ECO:0000259" key="6">
    <source>
        <dbReference type="PROSITE" id="PS50089"/>
    </source>
</evidence>
<feature type="domain" description="RING-type" evidence="6">
    <location>
        <begin position="169"/>
        <end position="209"/>
    </location>
</feature>
<dbReference type="EMBL" id="HBHP01005128">
    <property type="protein sequence ID" value="CAD9750382.1"/>
    <property type="molecule type" value="Transcribed_RNA"/>
</dbReference>
<dbReference type="InterPro" id="IPR013083">
    <property type="entry name" value="Znf_RING/FYVE/PHD"/>
</dbReference>
<keyword evidence="1" id="KW-0479">Metal-binding</keyword>
<accession>A0A7S2TJH4</accession>
<keyword evidence="3" id="KW-0862">Zinc</keyword>
<dbReference type="GO" id="GO:0008270">
    <property type="term" value="F:zinc ion binding"/>
    <property type="evidence" value="ECO:0007669"/>
    <property type="project" value="UniProtKB-KW"/>
</dbReference>
<organism evidence="7">
    <name type="scientific">Lotharella oceanica</name>
    <dbReference type="NCBI Taxonomy" id="641309"/>
    <lineage>
        <taxon>Eukaryota</taxon>
        <taxon>Sar</taxon>
        <taxon>Rhizaria</taxon>
        <taxon>Cercozoa</taxon>
        <taxon>Chlorarachniophyceae</taxon>
        <taxon>Lotharella</taxon>
    </lineage>
</organism>
<dbReference type="InterPro" id="IPR001841">
    <property type="entry name" value="Znf_RING"/>
</dbReference>
<feature type="transmembrane region" description="Helical" evidence="5">
    <location>
        <begin position="57"/>
        <end position="78"/>
    </location>
</feature>
<keyword evidence="5" id="KW-0812">Transmembrane</keyword>
<dbReference type="GO" id="GO:0006511">
    <property type="term" value="P:ubiquitin-dependent protein catabolic process"/>
    <property type="evidence" value="ECO:0007669"/>
    <property type="project" value="TreeGrafter"/>
</dbReference>
<dbReference type="GO" id="GO:0061630">
    <property type="term" value="F:ubiquitin protein ligase activity"/>
    <property type="evidence" value="ECO:0007669"/>
    <property type="project" value="TreeGrafter"/>
</dbReference>
<feature type="transmembrane region" description="Helical" evidence="5">
    <location>
        <begin position="33"/>
        <end position="51"/>
    </location>
</feature>
<dbReference type="AlphaFoldDB" id="A0A7S2TJH4"/>
<keyword evidence="5" id="KW-0472">Membrane</keyword>
<dbReference type="PANTHER" id="PTHR45931">
    <property type="entry name" value="SI:CH211-59O9.10"/>
    <property type="match status" value="1"/>
</dbReference>
<evidence type="ECO:0000256" key="5">
    <source>
        <dbReference type="SAM" id="Phobius"/>
    </source>
</evidence>
<keyword evidence="2 4" id="KW-0863">Zinc-finger</keyword>
<evidence type="ECO:0000313" key="7">
    <source>
        <dbReference type="EMBL" id="CAD9750382.1"/>
    </source>
</evidence>
<name>A0A7S2TJH4_9EUKA</name>
<dbReference type="SMART" id="SM00184">
    <property type="entry name" value="RING"/>
    <property type="match status" value="1"/>
</dbReference>
<dbReference type="GO" id="GO:0005634">
    <property type="term" value="C:nucleus"/>
    <property type="evidence" value="ECO:0007669"/>
    <property type="project" value="TreeGrafter"/>
</dbReference>
<dbReference type="PANTHER" id="PTHR45931:SF3">
    <property type="entry name" value="RING ZINC FINGER-CONTAINING PROTEIN"/>
    <property type="match status" value="1"/>
</dbReference>
<evidence type="ECO:0000256" key="4">
    <source>
        <dbReference type="PROSITE-ProRule" id="PRU00175"/>
    </source>
</evidence>
<sequence length="235" mass="26267">MEGQAESSCLRRAYQSVSRRCATMNIHSGRSRIKALLLCLLLIIVLTYGLVLKVSYMLAGMVLLVCVVTSFLVPFRLADRARTQNRAYEQVPQQVYGQNAAAQEYVLGINLNHLRLIMTDRDFDANDYEDLLRLDEGLDASHGLAQQQIERYPRSVFKATDSKKAAPTCSICLEALVDGDEIRTVPCMHSFHVDCIDKWLRNKPNCPVCLFPVQQSQDLPAEVSATEQKNGSGSV</sequence>
<evidence type="ECO:0000256" key="2">
    <source>
        <dbReference type="ARBA" id="ARBA00022771"/>
    </source>
</evidence>
<dbReference type="SUPFAM" id="SSF57850">
    <property type="entry name" value="RING/U-box"/>
    <property type="match status" value="1"/>
</dbReference>
<dbReference type="PROSITE" id="PS50089">
    <property type="entry name" value="ZF_RING_2"/>
    <property type="match status" value="1"/>
</dbReference>
<dbReference type="Gene3D" id="3.30.40.10">
    <property type="entry name" value="Zinc/RING finger domain, C3HC4 (zinc finger)"/>
    <property type="match status" value="1"/>
</dbReference>
<evidence type="ECO:0000256" key="1">
    <source>
        <dbReference type="ARBA" id="ARBA00022723"/>
    </source>
</evidence>
<reference evidence="7" key="1">
    <citation type="submission" date="2021-01" db="EMBL/GenBank/DDBJ databases">
        <authorList>
            <person name="Corre E."/>
            <person name="Pelletier E."/>
            <person name="Niang G."/>
            <person name="Scheremetjew M."/>
            <person name="Finn R."/>
            <person name="Kale V."/>
            <person name="Holt S."/>
            <person name="Cochrane G."/>
            <person name="Meng A."/>
            <person name="Brown T."/>
            <person name="Cohen L."/>
        </authorList>
    </citation>
    <scope>NUCLEOTIDE SEQUENCE</scope>
    <source>
        <strain evidence="7">CCMP622</strain>
    </source>
</reference>
<gene>
    <name evidence="7" type="ORF">LSP00402_LOCUS3171</name>
</gene>
<protein>
    <recommendedName>
        <fullName evidence="6">RING-type domain-containing protein</fullName>
    </recommendedName>
</protein>
<dbReference type="InterPro" id="IPR051834">
    <property type="entry name" value="RING_finger_E3_ligase"/>
</dbReference>
<evidence type="ECO:0000256" key="3">
    <source>
        <dbReference type="ARBA" id="ARBA00022833"/>
    </source>
</evidence>
<proteinExistence type="predicted"/>